<evidence type="ECO:0000313" key="2">
    <source>
        <dbReference type="EMBL" id="OWZ10737.1"/>
    </source>
</evidence>
<keyword evidence="1" id="KW-1133">Transmembrane helix</keyword>
<proteinExistence type="predicted"/>
<dbReference type="EMBL" id="NBNE01002353">
    <property type="protein sequence ID" value="OWZ10737.1"/>
    <property type="molecule type" value="Genomic_DNA"/>
</dbReference>
<reference evidence="3" key="1">
    <citation type="submission" date="2017-03" db="EMBL/GenBank/DDBJ databases">
        <title>Phytopthora megakarya and P. palmivora, two closely related causual agents of cacao black pod achieved similar genome size and gene model numbers by different mechanisms.</title>
        <authorList>
            <person name="Ali S."/>
            <person name="Shao J."/>
            <person name="Larry D.J."/>
            <person name="Kronmiller B."/>
            <person name="Shen D."/>
            <person name="Strem M.D."/>
            <person name="Melnick R.L."/>
            <person name="Guiltinan M.J."/>
            <person name="Tyler B.M."/>
            <person name="Meinhardt L.W."/>
            <person name="Bailey B.A."/>
        </authorList>
    </citation>
    <scope>NUCLEOTIDE SEQUENCE [LARGE SCALE GENOMIC DNA]</scope>
    <source>
        <strain evidence="3">zdho120</strain>
    </source>
</reference>
<accession>A0A225W148</accession>
<protein>
    <submittedName>
        <fullName evidence="2">Uncharacterized protein</fullName>
    </submittedName>
</protein>
<gene>
    <name evidence="2" type="ORF">PHMEG_00016369</name>
</gene>
<sequence>MEGDRAKGLHLWRRKCRETLVRNFLIQVRRLAKIDKFLKSLWYNPGFWILPNIICYWIFKVPSVNFRTVSIR</sequence>
<keyword evidence="1" id="KW-0812">Transmembrane</keyword>
<organism evidence="2 3">
    <name type="scientific">Phytophthora megakarya</name>
    <dbReference type="NCBI Taxonomy" id="4795"/>
    <lineage>
        <taxon>Eukaryota</taxon>
        <taxon>Sar</taxon>
        <taxon>Stramenopiles</taxon>
        <taxon>Oomycota</taxon>
        <taxon>Peronosporomycetes</taxon>
        <taxon>Peronosporales</taxon>
        <taxon>Peronosporaceae</taxon>
        <taxon>Phytophthora</taxon>
    </lineage>
</organism>
<name>A0A225W148_9STRA</name>
<evidence type="ECO:0000313" key="3">
    <source>
        <dbReference type="Proteomes" id="UP000198211"/>
    </source>
</evidence>
<evidence type="ECO:0000256" key="1">
    <source>
        <dbReference type="SAM" id="Phobius"/>
    </source>
</evidence>
<dbReference type="AlphaFoldDB" id="A0A225W148"/>
<keyword evidence="1" id="KW-0472">Membrane</keyword>
<feature type="transmembrane region" description="Helical" evidence="1">
    <location>
        <begin position="41"/>
        <end position="59"/>
    </location>
</feature>
<dbReference type="Proteomes" id="UP000198211">
    <property type="component" value="Unassembled WGS sequence"/>
</dbReference>
<keyword evidence="3" id="KW-1185">Reference proteome</keyword>
<comment type="caution">
    <text evidence="2">The sequence shown here is derived from an EMBL/GenBank/DDBJ whole genome shotgun (WGS) entry which is preliminary data.</text>
</comment>